<dbReference type="Pfam" id="PF00201">
    <property type="entry name" value="UDPGT"/>
    <property type="match status" value="1"/>
</dbReference>
<reference evidence="6" key="1">
    <citation type="submission" date="2020-05" db="UniProtKB">
        <authorList>
            <consortium name="EnsemblMetazoa"/>
        </authorList>
    </citation>
    <scope>IDENTIFICATION</scope>
    <source>
        <strain evidence="6">Aabys</strain>
    </source>
</reference>
<feature type="signal peptide" evidence="5">
    <location>
        <begin position="1"/>
        <end position="21"/>
    </location>
</feature>
<dbReference type="FunFam" id="3.40.50.2000:FF:000050">
    <property type="entry name" value="UDP-glucuronosyltransferase"/>
    <property type="match status" value="1"/>
</dbReference>
<dbReference type="PANTHER" id="PTHR48043:SF159">
    <property type="entry name" value="EG:EG0003.4 PROTEIN-RELATED"/>
    <property type="match status" value="1"/>
</dbReference>
<dbReference type="Gene3D" id="3.40.50.2000">
    <property type="entry name" value="Glycogen Phosphorylase B"/>
    <property type="match status" value="1"/>
</dbReference>
<evidence type="ECO:0000256" key="3">
    <source>
        <dbReference type="ARBA" id="ARBA00022679"/>
    </source>
</evidence>
<evidence type="ECO:0000256" key="2">
    <source>
        <dbReference type="ARBA" id="ARBA00022676"/>
    </source>
</evidence>
<dbReference type="AlphaFoldDB" id="A0A1I8MS09"/>
<protein>
    <recommendedName>
        <fullName evidence="7">UDP-glucoronosyl and UDP-glucosyl transferase</fullName>
    </recommendedName>
</protein>
<dbReference type="PANTHER" id="PTHR48043">
    <property type="entry name" value="EG:EG0003.4 PROTEIN-RELATED"/>
    <property type="match status" value="1"/>
</dbReference>
<keyword evidence="2" id="KW-0328">Glycosyltransferase</keyword>
<dbReference type="CDD" id="cd03784">
    <property type="entry name" value="GT1_Gtf-like"/>
    <property type="match status" value="1"/>
</dbReference>
<comment type="similarity">
    <text evidence="1">Belongs to the UDP-glycosyltransferase family.</text>
</comment>
<name>A0A1I8MS09_MUSDO</name>
<accession>A0A1I8MS09</accession>
<proteinExistence type="inferred from homology"/>
<evidence type="ECO:0000256" key="5">
    <source>
        <dbReference type="SAM" id="SignalP"/>
    </source>
</evidence>
<gene>
    <name evidence="6" type="primary">101897074</name>
</gene>
<sequence length="522" mass="59595">MHKVLTTFFLITCLGTNITEGANIFSLLLTPSPSHLVIEMNVIEGLVARNHNVTLLTVIPLKPEWLYPNMKHLQLDSGLIDLDNVIHTTKKSNFNRLANTLPLMREVLASLGKILEDPKILDLMNNRDNKFDLMLHGYMFFDFFFGLAEHFDCPVALIRPNVPSTAILDLIGNPLELSYTMTTRHHVASNPEGFRFRLRNIIATGVENVFMKIRDILSKDMYKKYFPSDKYVSYEKAKERVSLVLFSHHFSEKPVRPLVPGMIEIGGIHLDEETKPLPKDIEEFVSAAEHGVIFFSLGTNVKAKHLQPQTLEKVFNVLSKLPQRVLWKCDDESNVPGNSTNILYRKWLPQADILGHPKTVLFFCHGGKGGITEAKFYGVPMVGLPIFGDQPMNMEEVVMKGYGLSIEHDESLSEEVIRKTVKEVLENTSYRNNVRQFSNLYRDRPLKIKDNAVYWLEYVIRYKGAPHMQSPLKTMSFVEANNLDAYACILLVFYIIALLVKLILKLIINLVCRKCMGKSKRD</sequence>
<dbReference type="EnsemblMetazoa" id="MDOA007841-RC">
    <property type="protein sequence ID" value="MDOA007841-PC"/>
    <property type="gene ID" value="MDOA007841"/>
</dbReference>
<dbReference type="GO" id="GO:0008194">
    <property type="term" value="F:UDP-glycosyltransferase activity"/>
    <property type="evidence" value="ECO:0007669"/>
    <property type="project" value="InterPro"/>
</dbReference>
<dbReference type="VEuPathDB" id="VectorBase:MDOMA2_013686"/>
<evidence type="ECO:0000313" key="6">
    <source>
        <dbReference type="EnsemblMetazoa" id="MDOA007841-PC"/>
    </source>
</evidence>
<dbReference type="RefSeq" id="XP_011295710.2">
    <property type="nucleotide sequence ID" value="XM_011297408.3"/>
</dbReference>
<keyword evidence="3" id="KW-0808">Transferase</keyword>
<evidence type="ECO:0008006" key="7">
    <source>
        <dbReference type="Google" id="ProtNLM"/>
    </source>
</evidence>
<dbReference type="SUPFAM" id="SSF53756">
    <property type="entry name" value="UDP-Glycosyltransferase/glycogen phosphorylase"/>
    <property type="match status" value="1"/>
</dbReference>
<evidence type="ECO:0000256" key="1">
    <source>
        <dbReference type="ARBA" id="ARBA00009995"/>
    </source>
</evidence>
<keyword evidence="4" id="KW-0812">Transmembrane</keyword>
<keyword evidence="4" id="KW-0472">Membrane</keyword>
<keyword evidence="4" id="KW-1133">Transmembrane helix</keyword>
<dbReference type="OrthoDB" id="5835829at2759"/>
<feature type="transmembrane region" description="Helical" evidence="4">
    <location>
        <begin position="491"/>
        <end position="512"/>
    </location>
</feature>
<dbReference type="VEuPathDB" id="VectorBase:MDOA007841"/>
<dbReference type="InterPro" id="IPR050271">
    <property type="entry name" value="UDP-glycosyltransferase"/>
</dbReference>
<dbReference type="InterPro" id="IPR002213">
    <property type="entry name" value="UDP_glucos_trans"/>
</dbReference>
<evidence type="ECO:0000256" key="4">
    <source>
        <dbReference type="SAM" id="Phobius"/>
    </source>
</evidence>
<feature type="chain" id="PRO_5044560805" description="UDP-glucoronosyl and UDP-glucosyl transferase" evidence="5">
    <location>
        <begin position="22"/>
        <end position="522"/>
    </location>
</feature>
<keyword evidence="5" id="KW-0732">Signal</keyword>
<organism evidence="6">
    <name type="scientific">Musca domestica</name>
    <name type="common">House fly</name>
    <dbReference type="NCBI Taxonomy" id="7370"/>
    <lineage>
        <taxon>Eukaryota</taxon>
        <taxon>Metazoa</taxon>
        <taxon>Ecdysozoa</taxon>
        <taxon>Arthropoda</taxon>
        <taxon>Hexapoda</taxon>
        <taxon>Insecta</taxon>
        <taxon>Pterygota</taxon>
        <taxon>Neoptera</taxon>
        <taxon>Endopterygota</taxon>
        <taxon>Diptera</taxon>
        <taxon>Brachycera</taxon>
        <taxon>Muscomorpha</taxon>
        <taxon>Muscoidea</taxon>
        <taxon>Muscidae</taxon>
        <taxon>Musca</taxon>
    </lineage>
</organism>